<keyword evidence="2" id="KW-1185">Reference proteome</keyword>
<name>A0ACC2NE30_9HYME</name>
<gene>
    <name evidence="1" type="ORF">QAD02_000719</name>
</gene>
<sequence length="215" mass="23598">MGTRSQACWLWLLAEADDKPMTSREPYLTTPTIPADGCRVTDTRFPPKIPGAQGDGAHAVSGHLQESAVVLGCIEKLVQDFKHGTVAERRPAPGGIDVNTLSARETTPPSGDKIWSNEKIHGEIEIEESSILEKFCATVKEAMQDEMRLITCVMQKNGTTLHGRCDLMESYLCERDGRPYTDSASLKTAEIEDMANRAAMNDSETILTVTRLTNS</sequence>
<reference evidence="1" key="1">
    <citation type="submission" date="2023-04" db="EMBL/GenBank/DDBJ databases">
        <title>A chromosome-level genome assembly of the parasitoid wasp Eretmocerus hayati.</title>
        <authorList>
            <person name="Zhong Y."/>
            <person name="Liu S."/>
            <person name="Liu Y."/>
        </authorList>
    </citation>
    <scope>NUCLEOTIDE SEQUENCE</scope>
    <source>
        <strain evidence="1">ZJU_SS_LIU_2023</strain>
    </source>
</reference>
<dbReference type="EMBL" id="CM056743">
    <property type="protein sequence ID" value="KAJ8669460.1"/>
    <property type="molecule type" value="Genomic_DNA"/>
</dbReference>
<evidence type="ECO:0000313" key="1">
    <source>
        <dbReference type="EMBL" id="KAJ8669460.1"/>
    </source>
</evidence>
<protein>
    <submittedName>
        <fullName evidence="1">Uncharacterized protein</fullName>
    </submittedName>
</protein>
<accession>A0ACC2NE30</accession>
<organism evidence="1 2">
    <name type="scientific">Eretmocerus hayati</name>
    <dbReference type="NCBI Taxonomy" id="131215"/>
    <lineage>
        <taxon>Eukaryota</taxon>
        <taxon>Metazoa</taxon>
        <taxon>Ecdysozoa</taxon>
        <taxon>Arthropoda</taxon>
        <taxon>Hexapoda</taxon>
        <taxon>Insecta</taxon>
        <taxon>Pterygota</taxon>
        <taxon>Neoptera</taxon>
        <taxon>Endopterygota</taxon>
        <taxon>Hymenoptera</taxon>
        <taxon>Apocrita</taxon>
        <taxon>Proctotrupomorpha</taxon>
        <taxon>Chalcidoidea</taxon>
        <taxon>Aphelinidae</taxon>
        <taxon>Aphelininae</taxon>
        <taxon>Eretmocerus</taxon>
    </lineage>
</organism>
<comment type="caution">
    <text evidence="1">The sequence shown here is derived from an EMBL/GenBank/DDBJ whole genome shotgun (WGS) entry which is preliminary data.</text>
</comment>
<evidence type="ECO:0000313" key="2">
    <source>
        <dbReference type="Proteomes" id="UP001239111"/>
    </source>
</evidence>
<proteinExistence type="predicted"/>
<dbReference type="Proteomes" id="UP001239111">
    <property type="component" value="Chromosome 3"/>
</dbReference>